<proteinExistence type="predicted"/>
<protein>
    <recommendedName>
        <fullName evidence="4">DDE-1 domain-containing protein</fullName>
    </recommendedName>
</protein>
<feature type="compositionally biased region" description="Basic residues" evidence="1">
    <location>
        <begin position="1"/>
        <end position="11"/>
    </location>
</feature>
<evidence type="ECO:0008006" key="4">
    <source>
        <dbReference type="Google" id="ProtNLM"/>
    </source>
</evidence>
<dbReference type="Proteomes" id="UP001159363">
    <property type="component" value="Chromosome 7"/>
</dbReference>
<gene>
    <name evidence="2" type="ORF">PR048_020791</name>
</gene>
<comment type="caution">
    <text evidence="2">The sequence shown here is derived from an EMBL/GenBank/DDBJ whole genome shotgun (WGS) entry which is preliminary data.</text>
</comment>
<accession>A0ABQ9GWE0</accession>
<feature type="region of interest" description="Disordered" evidence="1">
    <location>
        <begin position="1"/>
        <end position="20"/>
    </location>
</feature>
<name>A0ABQ9GWE0_9NEOP</name>
<reference evidence="2 3" key="1">
    <citation type="submission" date="2023-02" db="EMBL/GenBank/DDBJ databases">
        <title>LHISI_Scaffold_Assembly.</title>
        <authorList>
            <person name="Stuart O.P."/>
            <person name="Cleave R."/>
            <person name="Magrath M.J.L."/>
            <person name="Mikheyev A.S."/>
        </authorList>
    </citation>
    <scope>NUCLEOTIDE SEQUENCE [LARGE SCALE GENOMIC DNA]</scope>
    <source>
        <strain evidence="2">Daus_M_001</strain>
        <tissue evidence="2">Leg muscle</tissue>
    </source>
</reference>
<evidence type="ECO:0000313" key="2">
    <source>
        <dbReference type="EMBL" id="KAJ8876346.1"/>
    </source>
</evidence>
<evidence type="ECO:0000313" key="3">
    <source>
        <dbReference type="Proteomes" id="UP001159363"/>
    </source>
</evidence>
<keyword evidence="3" id="KW-1185">Reference proteome</keyword>
<organism evidence="2 3">
    <name type="scientific">Dryococelus australis</name>
    <dbReference type="NCBI Taxonomy" id="614101"/>
    <lineage>
        <taxon>Eukaryota</taxon>
        <taxon>Metazoa</taxon>
        <taxon>Ecdysozoa</taxon>
        <taxon>Arthropoda</taxon>
        <taxon>Hexapoda</taxon>
        <taxon>Insecta</taxon>
        <taxon>Pterygota</taxon>
        <taxon>Neoptera</taxon>
        <taxon>Polyneoptera</taxon>
        <taxon>Phasmatodea</taxon>
        <taxon>Verophasmatodea</taxon>
        <taxon>Anareolatae</taxon>
        <taxon>Phasmatidae</taxon>
        <taxon>Eurycanthinae</taxon>
        <taxon>Dryococelus</taxon>
    </lineage>
</organism>
<evidence type="ECO:0000256" key="1">
    <source>
        <dbReference type="SAM" id="MobiDB-lite"/>
    </source>
</evidence>
<dbReference type="EMBL" id="JARBHB010000008">
    <property type="protein sequence ID" value="KAJ8876346.1"/>
    <property type="molecule type" value="Genomic_DNA"/>
</dbReference>
<sequence>MPRHHKKHPGSRKYNSCSEEELQNTNIRKGTLVIKIHKNHGEKFGRQLFFFKEEEDTFRRHIFDKLAKKVPQFGSANLSGVDWARGFLKRQNKTLVQRFCHLTENGTANGRIPPERIFNYDETNLYADPGVKICLFKCGIKYPERVKDSSKSSSSVMFCGTASGHLLPPYVEYKAEHLWEIWMDGGSNNTKYNRSRSGCTNFLRLVSKCVFLPHAKKLGCKIARICDNLASHFSPEKYWRQVLNTLKDGQKRKSQSITKDVLPKLLKAVYEKVCNTSHGNMLENLKASFRKSDICPFNPRNVIDRLPDAACKDLSAISRVVSDGVLQLLKQMRHSDGDHNHRSHPYALHSPTPVTMAYDEIGPRQQNGEPEQLV</sequence>